<evidence type="ECO:0000313" key="2">
    <source>
        <dbReference type="Proteomes" id="UP000734823"/>
    </source>
</evidence>
<organism evidence="1 2">
    <name type="scientific">Actinokineospora xionganensis</name>
    <dbReference type="NCBI Taxonomy" id="2684470"/>
    <lineage>
        <taxon>Bacteria</taxon>
        <taxon>Bacillati</taxon>
        <taxon>Actinomycetota</taxon>
        <taxon>Actinomycetes</taxon>
        <taxon>Pseudonocardiales</taxon>
        <taxon>Pseudonocardiaceae</taxon>
        <taxon>Actinokineospora</taxon>
    </lineage>
</organism>
<dbReference type="RefSeq" id="WP_187224231.1">
    <property type="nucleotide sequence ID" value="NZ_JABVED010000024.1"/>
</dbReference>
<gene>
    <name evidence="1" type="ORF">GPZ80_28770</name>
</gene>
<name>A0ABR7LFV3_9PSEU</name>
<dbReference type="Proteomes" id="UP000734823">
    <property type="component" value="Unassembled WGS sequence"/>
</dbReference>
<keyword evidence="2" id="KW-1185">Reference proteome</keyword>
<evidence type="ECO:0008006" key="3">
    <source>
        <dbReference type="Google" id="ProtNLM"/>
    </source>
</evidence>
<sequence length="98" mass="10829">MPDDDLAERNFRTDLEQLAFVADNSLPALSELLQRQVDAHNKFDGVSPGTMSTGVDSAFYSLNGTLRDRVRQASVVIEETAQALHDIAYLYKRADGQA</sequence>
<comment type="caution">
    <text evidence="1">The sequence shown here is derived from an EMBL/GenBank/DDBJ whole genome shotgun (WGS) entry which is preliminary data.</text>
</comment>
<evidence type="ECO:0000313" key="1">
    <source>
        <dbReference type="EMBL" id="MBC6451162.1"/>
    </source>
</evidence>
<accession>A0ABR7LFV3</accession>
<reference evidence="1 2" key="1">
    <citation type="submission" date="2020-06" db="EMBL/GenBank/DDBJ databases">
        <title>Actinokineospora xiongansis sp. nov., isolated from soil of Baiyangdian.</title>
        <authorList>
            <person name="Zhang X."/>
        </authorList>
    </citation>
    <scope>NUCLEOTIDE SEQUENCE [LARGE SCALE GENOMIC DNA]</scope>
    <source>
        <strain evidence="1 2">HBU206404</strain>
    </source>
</reference>
<dbReference type="EMBL" id="JABVED010000024">
    <property type="protein sequence ID" value="MBC6451162.1"/>
    <property type="molecule type" value="Genomic_DNA"/>
</dbReference>
<protein>
    <recommendedName>
        <fullName evidence="3">PE family protein</fullName>
    </recommendedName>
</protein>
<proteinExistence type="predicted"/>